<dbReference type="SUPFAM" id="SSF56954">
    <property type="entry name" value="Outer membrane efflux proteins (OEP)"/>
    <property type="match status" value="1"/>
</dbReference>
<dbReference type="Proteomes" id="UP000231990">
    <property type="component" value="Unassembled WGS sequence"/>
</dbReference>
<gene>
    <name evidence="6" type="ORF">CH360_14580</name>
    <name evidence="7" type="ORF">CH373_03700</name>
</gene>
<evidence type="ECO:0000256" key="1">
    <source>
        <dbReference type="ARBA" id="ARBA00004442"/>
    </source>
</evidence>
<dbReference type="GO" id="GO:1990281">
    <property type="term" value="C:efflux pump complex"/>
    <property type="evidence" value="ECO:0007669"/>
    <property type="project" value="TreeGrafter"/>
</dbReference>
<keyword evidence="5" id="KW-0998">Cell outer membrane</keyword>
<evidence type="ECO:0000313" key="6">
    <source>
        <dbReference type="EMBL" id="PJZ68772.1"/>
    </source>
</evidence>
<evidence type="ECO:0000256" key="4">
    <source>
        <dbReference type="ARBA" id="ARBA00023136"/>
    </source>
</evidence>
<protein>
    <submittedName>
        <fullName evidence="7">Channel protein TolC</fullName>
    </submittedName>
</protein>
<dbReference type="InterPro" id="IPR051906">
    <property type="entry name" value="TolC-like"/>
</dbReference>
<keyword evidence="8" id="KW-1185">Reference proteome</keyword>
<proteinExistence type="predicted"/>
<comment type="subcellular location">
    <subcellularLocation>
        <location evidence="1">Cell outer membrane</location>
    </subcellularLocation>
</comment>
<keyword evidence="2" id="KW-1134">Transmembrane beta strand</keyword>
<evidence type="ECO:0000256" key="2">
    <source>
        <dbReference type="ARBA" id="ARBA00022452"/>
    </source>
</evidence>
<dbReference type="GO" id="GO:0015288">
    <property type="term" value="F:porin activity"/>
    <property type="evidence" value="ECO:0007669"/>
    <property type="project" value="TreeGrafter"/>
</dbReference>
<dbReference type="AlphaFoldDB" id="A0A2M9ZSQ4"/>
<sequence>MSFLKPITRSFIYLARISILLFAISLCRCSSAPEIRLNDGIVEESMKDITGITTDDVSRVSHKEELSLDDLYILAVERTERLAIKNEAMEQASAQKSKAIAGFLPTLSYVYNKFYSVPGHTPQPTLTENIRKYNAYQSGDATAFLPSSSSYSALPPTVGAGSRLLLSIPLTNGISAYNDYRAAKMLIEERKLEAKHEAGRLYLEIAQGYFNFLQLAESVKSSEESFRLQTEIVKERRRLYSLGRIMRSELLSSETDLSNSEATLTDTKFQLEQVRSALALMVGLKEEVRLADFKVILPPVPMSIDPDGFISKRFDVLSAGKSVKVAEANQDKAKVGFLPNIAVNNYYSFPVHGQARNKDVIVQLAVTVPLTPLSAAADIKMAESASKQAKLQESLIRRTATQEIRNAFESFQNSEKLLRIYEKAFQLAKQTSGSQAANYQSGRSSKIEAILSKLAMINSETIYKRMIHQHTLNRIALGVSIGEIPQIPSEKKGSGE</sequence>
<name>A0A2M9ZSQ4_9LEPT</name>
<evidence type="ECO:0000256" key="3">
    <source>
        <dbReference type="ARBA" id="ARBA00022692"/>
    </source>
</evidence>
<dbReference type="EMBL" id="NPDY01000016">
    <property type="protein sequence ID" value="PJZ68772.1"/>
    <property type="molecule type" value="Genomic_DNA"/>
</dbReference>
<dbReference type="Gene3D" id="1.20.1600.10">
    <property type="entry name" value="Outer membrane efflux proteins (OEP)"/>
    <property type="match status" value="1"/>
</dbReference>
<dbReference type="RefSeq" id="WP_100714787.1">
    <property type="nucleotide sequence ID" value="NZ_NPDY01000016.1"/>
</dbReference>
<keyword evidence="3" id="KW-0812">Transmembrane</keyword>
<evidence type="ECO:0000313" key="8">
    <source>
        <dbReference type="Proteomes" id="UP000231962"/>
    </source>
</evidence>
<dbReference type="GO" id="GO:0009279">
    <property type="term" value="C:cell outer membrane"/>
    <property type="evidence" value="ECO:0007669"/>
    <property type="project" value="UniProtKB-SubCell"/>
</dbReference>
<accession>A0A2M9ZSQ4</accession>
<dbReference type="OrthoDB" id="345107at2"/>
<keyword evidence="4" id="KW-0472">Membrane</keyword>
<dbReference type="PANTHER" id="PTHR30026:SF20">
    <property type="entry name" value="OUTER MEMBRANE PROTEIN TOLC"/>
    <property type="match status" value="1"/>
</dbReference>
<organism evidence="7 9">
    <name type="scientific">Leptospira perolatii</name>
    <dbReference type="NCBI Taxonomy" id="2023191"/>
    <lineage>
        <taxon>Bacteria</taxon>
        <taxon>Pseudomonadati</taxon>
        <taxon>Spirochaetota</taxon>
        <taxon>Spirochaetia</taxon>
        <taxon>Leptospirales</taxon>
        <taxon>Leptospiraceae</taxon>
        <taxon>Leptospira</taxon>
    </lineage>
</organism>
<evidence type="ECO:0000256" key="5">
    <source>
        <dbReference type="ARBA" id="ARBA00023237"/>
    </source>
</evidence>
<dbReference type="EMBL" id="NPDZ01000001">
    <property type="protein sequence ID" value="PJZ75127.1"/>
    <property type="molecule type" value="Genomic_DNA"/>
</dbReference>
<evidence type="ECO:0000313" key="9">
    <source>
        <dbReference type="Proteomes" id="UP000231990"/>
    </source>
</evidence>
<dbReference type="Proteomes" id="UP000231962">
    <property type="component" value="Unassembled WGS sequence"/>
</dbReference>
<dbReference type="PANTHER" id="PTHR30026">
    <property type="entry name" value="OUTER MEMBRANE PROTEIN TOLC"/>
    <property type="match status" value="1"/>
</dbReference>
<evidence type="ECO:0000313" key="7">
    <source>
        <dbReference type="EMBL" id="PJZ75127.1"/>
    </source>
</evidence>
<dbReference type="GO" id="GO:0015562">
    <property type="term" value="F:efflux transmembrane transporter activity"/>
    <property type="evidence" value="ECO:0007669"/>
    <property type="project" value="InterPro"/>
</dbReference>
<reference evidence="8 9" key="1">
    <citation type="submission" date="2017-07" db="EMBL/GenBank/DDBJ databases">
        <title>Leptospira spp. isolated from tropical soils.</title>
        <authorList>
            <person name="Thibeaux R."/>
            <person name="Iraola G."/>
            <person name="Ferres I."/>
            <person name="Bierque E."/>
            <person name="Girault D."/>
            <person name="Soupe-Gilbert M.-E."/>
            <person name="Picardeau M."/>
            <person name="Goarant C."/>
        </authorList>
    </citation>
    <scope>NUCLEOTIDE SEQUENCE [LARGE SCALE GENOMIC DNA]</scope>
    <source>
        <strain evidence="7 9">FH1-B-B1</strain>
        <strain evidence="6 8">FH1-B-C1</strain>
    </source>
</reference>
<comment type="caution">
    <text evidence="7">The sequence shown here is derived from an EMBL/GenBank/DDBJ whole genome shotgun (WGS) entry which is preliminary data.</text>
</comment>